<dbReference type="EMBL" id="CP036278">
    <property type="protein sequence ID" value="QDU59129.1"/>
    <property type="molecule type" value="Genomic_DNA"/>
</dbReference>
<dbReference type="RefSeq" id="WP_145251822.1">
    <property type="nucleotide sequence ID" value="NZ_CP036278.1"/>
</dbReference>
<dbReference type="Proteomes" id="UP000315750">
    <property type="component" value="Chromosome"/>
</dbReference>
<feature type="transmembrane region" description="Helical" evidence="1">
    <location>
        <begin position="98"/>
        <end position="121"/>
    </location>
</feature>
<protein>
    <submittedName>
        <fullName evidence="2">Uncharacterized protein</fullName>
    </submittedName>
</protein>
<accession>A0A518AWL7</accession>
<gene>
    <name evidence="2" type="ORF">Pan181_53700</name>
</gene>
<reference evidence="2 3" key="1">
    <citation type="submission" date="2019-02" db="EMBL/GenBank/DDBJ databases">
        <title>Deep-cultivation of Planctomycetes and their phenomic and genomic characterization uncovers novel biology.</title>
        <authorList>
            <person name="Wiegand S."/>
            <person name="Jogler M."/>
            <person name="Boedeker C."/>
            <person name="Pinto D."/>
            <person name="Vollmers J."/>
            <person name="Rivas-Marin E."/>
            <person name="Kohn T."/>
            <person name="Peeters S.H."/>
            <person name="Heuer A."/>
            <person name="Rast P."/>
            <person name="Oberbeckmann S."/>
            <person name="Bunk B."/>
            <person name="Jeske O."/>
            <person name="Meyerdierks A."/>
            <person name="Storesund J.E."/>
            <person name="Kallscheuer N."/>
            <person name="Luecker S."/>
            <person name="Lage O.M."/>
            <person name="Pohl T."/>
            <person name="Merkel B.J."/>
            <person name="Hornburger P."/>
            <person name="Mueller R.-W."/>
            <person name="Bruemmer F."/>
            <person name="Labrenz M."/>
            <person name="Spormann A.M."/>
            <person name="Op den Camp H."/>
            <person name="Overmann J."/>
            <person name="Amann R."/>
            <person name="Jetten M.S.M."/>
            <person name="Mascher T."/>
            <person name="Medema M.H."/>
            <person name="Devos D.P."/>
            <person name="Kaster A.-K."/>
            <person name="Ovreas L."/>
            <person name="Rohde M."/>
            <person name="Galperin M.Y."/>
            <person name="Jogler C."/>
        </authorList>
    </citation>
    <scope>NUCLEOTIDE SEQUENCE [LARGE SCALE GENOMIC DNA]</scope>
    <source>
        <strain evidence="2 3">Pan181</strain>
    </source>
</reference>
<name>A0A518AWL7_9BACT</name>
<proteinExistence type="predicted"/>
<organism evidence="2 3">
    <name type="scientific">Aeoliella mucimassa</name>
    <dbReference type="NCBI Taxonomy" id="2527972"/>
    <lineage>
        <taxon>Bacteria</taxon>
        <taxon>Pseudomonadati</taxon>
        <taxon>Planctomycetota</taxon>
        <taxon>Planctomycetia</taxon>
        <taxon>Pirellulales</taxon>
        <taxon>Lacipirellulaceae</taxon>
        <taxon>Aeoliella</taxon>
    </lineage>
</organism>
<keyword evidence="1" id="KW-0472">Membrane</keyword>
<feature type="transmembrane region" description="Helical" evidence="1">
    <location>
        <begin position="133"/>
        <end position="153"/>
    </location>
</feature>
<dbReference type="OrthoDB" id="282550at2"/>
<feature type="transmembrane region" description="Helical" evidence="1">
    <location>
        <begin position="6"/>
        <end position="28"/>
    </location>
</feature>
<evidence type="ECO:0000313" key="2">
    <source>
        <dbReference type="EMBL" id="QDU59129.1"/>
    </source>
</evidence>
<evidence type="ECO:0000313" key="3">
    <source>
        <dbReference type="Proteomes" id="UP000315750"/>
    </source>
</evidence>
<evidence type="ECO:0000256" key="1">
    <source>
        <dbReference type="SAM" id="Phobius"/>
    </source>
</evidence>
<keyword evidence="1" id="KW-1133">Transmembrane helix</keyword>
<dbReference type="KEGG" id="amuc:Pan181_53700"/>
<dbReference type="AlphaFoldDB" id="A0A518AWL7"/>
<sequence length="182" mass="20404">MNLLDLWLPIVLTGVATHIASTIAWTALKHHDPEWNKLPVEDDLLDFVDAKQVSPQQYLFPYCDDMKEMGTPEFKEKLRTRCTGMLVLWKRPPHMGKAIASTLTYFLVVAILTGYVASIAFAPGASRIDVFRLVFTVGVLCHAFSPLPFVFWFPRKYVLEMVDGVVYALVTAGIFAGLWPGA</sequence>
<keyword evidence="1" id="KW-0812">Transmembrane</keyword>
<feature type="transmembrane region" description="Helical" evidence="1">
    <location>
        <begin position="165"/>
        <end position="181"/>
    </location>
</feature>
<keyword evidence="3" id="KW-1185">Reference proteome</keyword>